<comment type="caution">
    <text evidence="1">The sequence shown here is derived from an EMBL/GenBank/DDBJ whole genome shotgun (WGS) entry which is preliminary data.</text>
</comment>
<accession>A0A561CNI5</accession>
<reference evidence="1 2" key="1">
    <citation type="submission" date="2019-06" db="EMBL/GenBank/DDBJ databases">
        <title>Sorghum-associated microbial communities from plants grown in Nebraska, USA.</title>
        <authorList>
            <person name="Schachtman D."/>
        </authorList>
    </citation>
    <scope>NUCLEOTIDE SEQUENCE [LARGE SCALE GENOMIC DNA]</scope>
    <source>
        <strain evidence="1 2">2482</strain>
    </source>
</reference>
<evidence type="ECO:0000313" key="1">
    <source>
        <dbReference type="EMBL" id="TWD92398.1"/>
    </source>
</evidence>
<dbReference type="AlphaFoldDB" id="A0A561CNI5"/>
<sequence length="672" mass="78842">MQFTIHHVNFTEKKTEINFNLDTDCDQDIYVSLRLRDKDIWYSIEYKDEALVKTTKDNNNYFVEFDHQVFLKQFTCLVGKKNIVDVHLKIADQYYVLKPSFDSEEFNENHEYKPLNTLAKLKPYITKGNKLAYKISAVDVKPSLGMINDSEQKVVFSIKPIRENRFFPTKLFIGERFHDSLPVYKRTIELLGNSGQYILNKCSVNGLDLNSEEQKLEMVAQYSEDNILINSTVQVDTNFESPLIKIDNFCNLKLGKSEKNILAISIKKEKINVTIKEVQTDNNLVEMNLELDSKIASENVDNIKLAFYKETKNGKKGEYFKFHELDYTKLEENMVRVNFELYQLFNEVNINNAQSLKLFISFVYNHNHYFEKVKLENPIEHKVGVGSLNLKLHGEKTLTLNVVRKQLNPYKIAILGSCYSRSAFNSQKKYFNPDYKNYFEIVYTNFQPSIISMSSDPIEFAEDKFSDLDPADLLNVQREFEKTVFEDLEEHAPDYVIIDFFVDATHGVIKLDDNKLIGLNSSVKRSKYYRNHLATTTYSIHNRKPEFFKMWEEACIKFIEKITKIIPPHKIILNNGGLIDKFFDKNNDIQSFIKKGEISKSEYEHFNSVWSYMNNFFLSNLPEAQFIDLRPYNFIGSYDHPVSPGPHHYESGYYKKYIDELRRIIMFNERSL</sequence>
<keyword evidence="2" id="KW-1185">Reference proteome</keyword>
<dbReference type="EMBL" id="VIVN01000018">
    <property type="protein sequence ID" value="TWD92398.1"/>
    <property type="molecule type" value="Genomic_DNA"/>
</dbReference>
<name>A0A561CNI5_9BACI</name>
<protein>
    <submittedName>
        <fullName evidence="1">Uncharacterized protein</fullName>
    </submittedName>
</protein>
<dbReference type="InterPro" id="IPR046237">
    <property type="entry name" value="DUF6270"/>
</dbReference>
<proteinExistence type="predicted"/>
<gene>
    <name evidence="1" type="ORF">FB550_11829</name>
</gene>
<dbReference type="Pfam" id="PF19786">
    <property type="entry name" value="DUF6270"/>
    <property type="match status" value="1"/>
</dbReference>
<dbReference type="RefSeq" id="WP_144567833.1">
    <property type="nucleotide sequence ID" value="NZ_VIVN01000018.1"/>
</dbReference>
<organism evidence="1 2">
    <name type="scientific">Neobacillus bataviensis</name>
    <dbReference type="NCBI Taxonomy" id="220685"/>
    <lineage>
        <taxon>Bacteria</taxon>
        <taxon>Bacillati</taxon>
        <taxon>Bacillota</taxon>
        <taxon>Bacilli</taxon>
        <taxon>Bacillales</taxon>
        <taxon>Bacillaceae</taxon>
        <taxon>Neobacillus</taxon>
    </lineage>
</organism>
<dbReference type="Proteomes" id="UP000319671">
    <property type="component" value="Unassembled WGS sequence"/>
</dbReference>
<evidence type="ECO:0000313" key="2">
    <source>
        <dbReference type="Proteomes" id="UP000319671"/>
    </source>
</evidence>